<comment type="caution">
    <text evidence="1">The sequence shown here is derived from an EMBL/GenBank/DDBJ whole genome shotgun (WGS) entry which is preliminary data.</text>
</comment>
<name>A0AAV7WG01_PLEWA</name>
<evidence type="ECO:0000313" key="2">
    <source>
        <dbReference type="Proteomes" id="UP001066276"/>
    </source>
</evidence>
<keyword evidence="2" id="KW-1185">Reference proteome</keyword>
<organism evidence="1 2">
    <name type="scientific">Pleurodeles waltl</name>
    <name type="common">Iberian ribbed newt</name>
    <dbReference type="NCBI Taxonomy" id="8319"/>
    <lineage>
        <taxon>Eukaryota</taxon>
        <taxon>Metazoa</taxon>
        <taxon>Chordata</taxon>
        <taxon>Craniata</taxon>
        <taxon>Vertebrata</taxon>
        <taxon>Euteleostomi</taxon>
        <taxon>Amphibia</taxon>
        <taxon>Batrachia</taxon>
        <taxon>Caudata</taxon>
        <taxon>Salamandroidea</taxon>
        <taxon>Salamandridae</taxon>
        <taxon>Pleurodelinae</taxon>
        <taxon>Pleurodeles</taxon>
    </lineage>
</organism>
<reference evidence="1" key="1">
    <citation type="journal article" date="2022" name="bioRxiv">
        <title>Sequencing and chromosome-scale assembly of the giantPleurodeles waltlgenome.</title>
        <authorList>
            <person name="Brown T."/>
            <person name="Elewa A."/>
            <person name="Iarovenko S."/>
            <person name="Subramanian E."/>
            <person name="Araus A.J."/>
            <person name="Petzold A."/>
            <person name="Susuki M."/>
            <person name="Suzuki K.-i.T."/>
            <person name="Hayashi T."/>
            <person name="Toyoda A."/>
            <person name="Oliveira C."/>
            <person name="Osipova E."/>
            <person name="Leigh N.D."/>
            <person name="Simon A."/>
            <person name="Yun M.H."/>
        </authorList>
    </citation>
    <scope>NUCLEOTIDE SEQUENCE</scope>
    <source>
        <strain evidence="1">20211129_DDA</strain>
        <tissue evidence="1">Liver</tissue>
    </source>
</reference>
<sequence>MTRDLSAHTVARLVAAQEEGAEGRWRHDVASESIAKERNSIIRIRGQSGSGDPKERWRWTWYRGLE</sequence>
<evidence type="ECO:0000313" key="1">
    <source>
        <dbReference type="EMBL" id="KAJ1211926.1"/>
    </source>
</evidence>
<protein>
    <submittedName>
        <fullName evidence="1">Uncharacterized protein</fullName>
    </submittedName>
</protein>
<dbReference type="Proteomes" id="UP001066276">
    <property type="component" value="Chromosome 1_2"/>
</dbReference>
<dbReference type="EMBL" id="JANPWB010000002">
    <property type="protein sequence ID" value="KAJ1211926.1"/>
    <property type="molecule type" value="Genomic_DNA"/>
</dbReference>
<gene>
    <name evidence="1" type="ORF">NDU88_007274</name>
</gene>
<dbReference type="AlphaFoldDB" id="A0AAV7WG01"/>
<accession>A0AAV7WG01</accession>
<proteinExistence type="predicted"/>